<keyword evidence="2" id="KW-0456">Lyase</keyword>
<evidence type="ECO:0000259" key="3">
    <source>
        <dbReference type="Pfam" id="PF05426"/>
    </source>
</evidence>
<dbReference type="Pfam" id="PF05426">
    <property type="entry name" value="Alginate_lyase"/>
    <property type="match status" value="1"/>
</dbReference>
<proteinExistence type="predicted"/>
<reference evidence="4" key="1">
    <citation type="journal article" date="2020" name="Nature">
        <title>Giant virus diversity and host interactions through global metagenomics.</title>
        <authorList>
            <person name="Schulz F."/>
            <person name="Roux S."/>
            <person name="Paez-Espino D."/>
            <person name="Jungbluth S."/>
            <person name="Walsh D.A."/>
            <person name="Denef V.J."/>
            <person name="McMahon K.D."/>
            <person name="Konstantinidis K.T."/>
            <person name="Eloe-Fadrosh E.A."/>
            <person name="Kyrpides N.C."/>
            <person name="Woyke T."/>
        </authorList>
    </citation>
    <scope>NUCLEOTIDE SEQUENCE</scope>
    <source>
        <strain evidence="4">GVMAG-M-3300010354-11</strain>
    </source>
</reference>
<sequence length="335" mass="38712">MNFFKHPGGVLGPKQIESLKTVQSRTDTYSKKAFAKLKSITPLDYKPCVIKHVNIGPYGKGQGHKEFTNDCTQAYLQVLMWIITNDKRHCDVSVKIINAWCQGCEKFEGSNAPLEAAWGITALVRAAELLKYTWSGLNGMNGMNGWPSETEKHLMVFIDKLMWPVLTTRYNEIIRWKNNWILTIIEALLQISIFKNDLKTFNKYVKEFGDICTCCIYPSGQNSETKRDLMHCAFQIGSQIQIAEMCHHQGLNMYDCLYITLEYHAGILNGVIPENVKQDELKYVWFTHSAWTVGLNHFENRVKRPMPQLRKLIERHTPEQALFNWGPGWVHFQTY</sequence>
<dbReference type="GO" id="GO:0042597">
    <property type="term" value="C:periplasmic space"/>
    <property type="evidence" value="ECO:0007669"/>
    <property type="project" value="InterPro"/>
</dbReference>
<evidence type="ECO:0000313" key="4">
    <source>
        <dbReference type="EMBL" id="QHS90873.1"/>
    </source>
</evidence>
<protein>
    <recommendedName>
        <fullName evidence="3">Alginate lyase domain-containing protein</fullName>
    </recommendedName>
</protein>
<dbReference type="SUPFAM" id="SSF48230">
    <property type="entry name" value="Chondroitin AC/alginate lyase"/>
    <property type="match status" value="1"/>
</dbReference>
<evidence type="ECO:0000256" key="2">
    <source>
        <dbReference type="ARBA" id="ARBA00023239"/>
    </source>
</evidence>
<organism evidence="4">
    <name type="scientific">viral metagenome</name>
    <dbReference type="NCBI Taxonomy" id="1070528"/>
    <lineage>
        <taxon>unclassified sequences</taxon>
        <taxon>metagenomes</taxon>
        <taxon>organismal metagenomes</taxon>
    </lineage>
</organism>
<dbReference type="Gene3D" id="1.50.10.100">
    <property type="entry name" value="Chondroitin AC/alginate lyase"/>
    <property type="match status" value="1"/>
</dbReference>
<evidence type="ECO:0000256" key="1">
    <source>
        <dbReference type="ARBA" id="ARBA00022729"/>
    </source>
</evidence>
<keyword evidence="1" id="KW-0732">Signal</keyword>
<name>A0A6C0BHQ1_9ZZZZ</name>
<dbReference type="EMBL" id="MN739152">
    <property type="protein sequence ID" value="QHS90873.1"/>
    <property type="molecule type" value="Genomic_DNA"/>
</dbReference>
<dbReference type="InterPro" id="IPR008397">
    <property type="entry name" value="Alginate_lyase_dom"/>
</dbReference>
<dbReference type="AlphaFoldDB" id="A0A6C0BHQ1"/>
<accession>A0A6C0BHQ1</accession>
<dbReference type="GO" id="GO:0016829">
    <property type="term" value="F:lyase activity"/>
    <property type="evidence" value="ECO:0007669"/>
    <property type="project" value="UniProtKB-KW"/>
</dbReference>
<feature type="domain" description="Alginate lyase" evidence="3">
    <location>
        <begin position="27"/>
        <end position="254"/>
    </location>
</feature>
<dbReference type="InterPro" id="IPR008929">
    <property type="entry name" value="Chondroitin_lyas"/>
</dbReference>